<dbReference type="PANTHER" id="PTHR11562">
    <property type="entry name" value="CATION EFFLUX PROTEIN/ ZINC TRANSPORTER"/>
    <property type="match status" value="1"/>
</dbReference>
<dbReference type="Proteomes" id="UP000823926">
    <property type="component" value="Unassembled WGS sequence"/>
</dbReference>
<keyword evidence="5" id="KW-0862">Zinc</keyword>
<feature type="transmembrane region" description="Helical" evidence="9">
    <location>
        <begin position="162"/>
        <end position="180"/>
    </location>
</feature>
<dbReference type="Pfam" id="PF01545">
    <property type="entry name" value="Cation_efflux"/>
    <property type="match status" value="1"/>
</dbReference>
<evidence type="ECO:0000256" key="9">
    <source>
        <dbReference type="SAM" id="Phobius"/>
    </source>
</evidence>
<keyword evidence="3" id="KW-0813">Transport</keyword>
<evidence type="ECO:0000256" key="1">
    <source>
        <dbReference type="ARBA" id="ARBA00004141"/>
    </source>
</evidence>
<dbReference type="InterPro" id="IPR027470">
    <property type="entry name" value="Cation_efflux_CTD"/>
</dbReference>
<comment type="subcellular location">
    <subcellularLocation>
        <location evidence="1">Membrane</location>
        <topology evidence="1">Multi-pass membrane protein</topology>
    </subcellularLocation>
</comment>
<organism evidence="12 13">
    <name type="scientific">Candidatus Rikenella faecigallinarum</name>
    <dbReference type="NCBI Taxonomy" id="2838745"/>
    <lineage>
        <taxon>Bacteria</taxon>
        <taxon>Pseudomonadati</taxon>
        <taxon>Bacteroidota</taxon>
        <taxon>Bacteroidia</taxon>
        <taxon>Bacteroidales</taxon>
        <taxon>Rikenellaceae</taxon>
        <taxon>Rikenella</taxon>
    </lineage>
</organism>
<evidence type="ECO:0000256" key="7">
    <source>
        <dbReference type="ARBA" id="ARBA00023065"/>
    </source>
</evidence>
<evidence type="ECO:0000313" key="12">
    <source>
        <dbReference type="EMBL" id="HIW10095.1"/>
    </source>
</evidence>
<evidence type="ECO:0000256" key="3">
    <source>
        <dbReference type="ARBA" id="ARBA00022448"/>
    </source>
</evidence>
<dbReference type="GO" id="GO:0005886">
    <property type="term" value="C:plasma membrane"/>
    <property type="evidence" value="ECO:0007669"/>
    <property type="project" value="TreeGrafter"/>
</dbReference>
<proteinExistence type="inferred from homology"/>
<dbReference type="PANTHER" id="PTHR11562:SF17">
    <property type="entry name" value="RE54080P-RELATED"/>
    <property type="match status" value="1"/>
</dbReference>
<feature type="transmembrane region" description="Helical" evidence="9">
    <location>
        <begin position="21"/>
        <end position="42"/>
    </location>
</feature>
<feature type="domain" description="Cation efflux protein transmembrane" evidence="10">
    <location>
        <begin position="23"/>
        <end position="211"/>
    </location>
</feature>
<sequence>MAHEHPHTHSHSHTHHHATGNMAIAFFVNLGFAMIELIGGLWTNSIAILSDAFHDFGDSLSLAVAWRLQKVSERKADARYSYGYKRFSLLGALFISAVLLVGSTVIIYECIGRLFAPQTPNAEGMLGLALFGILANGFAALRLHRGGSLSERAVMLHMMEDVLGWVAVLVVSLVMLFVEVPMLDPLLSIAISCWVLFNVYRNLKATFRVLLQHTPTNIDTEKLKRELLSLPEVASIHDLHLWSLDGEHNISTLHVVLTRPIPCEALTALKNEIRRICAENGTEHATIEFECADEACVYQHCSH</sequence>
<evidence type="ECO:0000256" key="6">
    <source>
        <dbReference type="ARBA" id="ARBA00022989"/>
    </source>
</evidence>
<keyword evidence="7" id="KW-0406">Ion transport</keyword>
<keyword evidence="5" id="KW-0864">Zinc transport</keyword>
<feature type="transmembrane region" description="Helical" evidence="9">
    <location>
        <begin position="186"/>
        <end position="203"/>
    </location>
</feature>
<dbReference type="Pfam" id="PF16916">
    <property type="entry name" value="ZT_dimer"/>
    <property type="match status" value="1"/>
</dbReference>
<dbReference type="SUPFAM" id="SSF161111">
    <property type="entry name" value="Cation efflux protein transmembrane domain-like"/>
    <property type="match status" value="1"/>
</dbReference>
<feature type="transmembrane region" description="Helical" evidence="9">
    <location>
        <begin position="124"/>
        <end position="141"/>
    </location>
</feature>
<comment type="caution">
    <text evidence="12">The sequence shown here is derived from an EMBL/GenBank/DDBJ whole genome shotgun (WGS) entry which is preliminary data.</text>
</comment>
<dbReference type="InterPro" id="IPR050681">
    <property type="entry name" value="CDF/SLC30A"/>
</dbReference>
<feature type="domain" description="Cation efflux protein cytoplasmic" evidence="11">
    <location>
        <begin position="215"/>
        <end position="290"/>
    </location>
</feature>
<dbReference type="Gene3D" id="1.20.1510.10">
    <property type="entry name" value="Cation efflux protein transmembrane domain"/>
    <property type="match status" value="1"/>
</dbReference>
<gene>
    <name evidence="12" type="ORF">H9888_01210</name>
</gene>
<accession>A0A9D1QD93</accession>
<dbReference type="InterPro" id="IPR058533">
    <property type="entry name" value="Cation_efflux_TM"/>
</dbReference>
<evidence type="ECO:0000256" key="2">
    <source>
        <dbReference type="ARBA" id="ARBA00008873"/>
    </source>
</evidence>
<dbReference type="NCBIfam" id="TIGR01297">
    <property type="entry name" value="CDF"/>
    <property type="match status" value="1"/>
</dbReference>
<dbReference type="SUPFAM" id="SSF160240">
    <property type="entry name" value="Cation efflux protein cytoplasmic domain-like"/>
    <property type="match status" value="1"/>
</dbReference>
<evidence type="ECO:0000259" key="10">
    <source>
        <dbReference type="Pfam" id="PF01545"/>
    </source>
</evidence>
<dbReference type="InterPro" id="IPR027469">
    <property type="entry name" value="Cation_efflux_TMD_sf"/>
</dbReference>
<evidence type="ECO:0000256" key="4">
    <source>
        <dbReference type="ARBA" id="ARBA00022692"/>
    </source>
</evidence>
<dbReference type="AlphaFoldDB" id="A0A9D1QD93"/>
<evidence type="ECO:0000313" key="13">
    <source>
        <dbReference type="Proteomes" id="UP000823926"/>
    </source>
</evidence>
<keyword evidence="8 9" id="KW-0472">Membrane</keyword>
<dbReference type="InterPro" id="IPR036837">
    <property type="entry name" value="Cation_efflux_CTD_sf"/>
</dbReference>
<comment type="similarity">
    <text evidence="2">Belongs to the cation diffusion facilitator (CDF) transporter (TC 2.A.4) family. SLC30A subfamily.</text>
</comment>
<keyword evidence="4 9" id="KW-0812">Transmembrane</keyword>
<evidence type="ECO:0000256" key="8">
    <source>
        <dbReference type="ARBA" id="ARBA00023136"/>
    </source>
</evidence>
<dbReference type="EMBL" id="DXHL01000006">
    <property type="protein sequence ID" value="HIW10095.1"/>
    <property type="molecule type" value="Genomic_DNA"/>
</dbReference>
<feature type="transmembrane region" description="Helical" evidence="9">
    <location>
        <begin position="87"/>
        <end position="108"/>
    </location>
</feature>
<keyword evidence="6 9" id="KW-1133">Transmembrane helix</keyword>
<evidence type="ECO:0000256" key="5">
    <source>
        <dbReference type="ARBA" id="ARBA00022906"/>
    </source>
</evidence>
<dbReference type="InterPro" id="IPR002524">
    <property type="entry name" value="Cation_efflux"/>
</dbReference>
<name>A0A9D1QD93_9BACT</name>
<reference evidence="12" key="1">
    <citation type="journal article" date="2021" name="PeerJ">
        <title>Extensive microbial diversity within the chicken gut microbiome revealed by metagenomics and culture.</title>
        <authorList>
            <person name="Gilroy R."/>
            <person name="Ravi A."/>
            <person name="Getino M."/>
            <person name="Pursley I."/>
            <person name="Horton D.L."/>
            <person name="Alikhan N.F."/>
            <person name="Baker D."/>
            <person name="Gharbi K."/>
            <person name="Hall N."/>
            <person name="Watson M."/>
            <person name="Adriaenssens E.M."/>
            <person name="Foster-Nyarko E."/>
            <person name="Jarju S."/>
            <person name="Secka A."/>
            <person name="Antonio M."/>
            <person name="Oren A."/>
            <person name="Chaudhuri R.R."/>
            <person name="La Ragione R."/>
            <person name="Hildebrand F."/>
            <person name="Pallen M.J."/>
        </authorList>
    </citation>
    <scope>NUCLEOTIDE SEQUENCE</scope>
    <source>
        <strain evidence="12">ChiBcec15-1070</strain>
    </source>
</reference>
<evidence type="ECO:0000259" key="11">
    <source>
        <dbReference type="Pfam" id="PF16916"/>
    </source>
</evidence>
<dbReference type="GO" id="GO:0005385">
    <property type="term" value="F:zinc ion transmembrane transporter activity"/>
    <property type="evidence" value="ECO:0007669"/>
    <property type="project" value="TreeGrafter"/>
</dbReference>
<reference evidence="12" key="2">
    <citation type="submission" date="2021-04" db="EMBL/GenBank/DDBJ databases">
        <authorList>
            <person name="Gilroy R."/>
        </authorList>
    </citation>
    <scope>NUCLEOTIDE SEQUENCE</scope>
    <source>
        <strain evidence="12">ChiBcec15-1070</strain>
    </source>
</reference>
<protein>
    <submittedName>
        <fullName evidence="12">Cation diffusion facilitator family transporter</fullName>
    </submittedName>
</protein>